<proteinExistence type="predicted"/>
<feature type="region of interest" description="Disordered" evidence="1">
    <location>
        <begin position="811"/>
        <end position="830"/>
    </location>
</feature>
<feature type="compositionally biased region" description="Basic and acidic residues" evidence="1">
    <location>
        <begin position="335"/>
        <end position="375"/>
    </location>
</feature>
<feature type="chain" id="PRO_5016427500" evidence="2">
    <location>
        <begin position="25"/>
        <end position="830"/>
    </location>
</feature>
<feature type="signal peptide" evidence="2">
    <location>
        <begin position="1"/>
        <end position="24"/>
    </location>
</feature>
<gene>
    <name evidence="3" type="primary">CSON013658</name>
</gene>
<dbReference type="EMBL" id="UFQT01000006">
    <property type="protein sequence ID" value="SSX17410.1"/>
    <property type="molecule type" value="Genomic_DNA"/>
</dbReference>
<dbReference type="VEuPathDB" id="VectorBase:CSON013658"/>
<protein>
    <submittedName>
        <fullName evidence="3">CSON013658 protein</fullName>
    </submittedName>
</protein>
<evidence type="ECO:0000256" key="2">
    <source>
        <dbReference type="SAM" id="SignalP"/>
    </source>
</evidence>
<evidence type="ECO:0000313" key="3">
    <source>
        <dbReference type="EMBL" id="SSX17410.1"/>
    </source>
</evidence>
<dbReference type="AlphaFoldDB" id="A0A336LI10"/>
<accession>A0A336LI10</accession>
<feature type="region of interest" description="Disordered" evidence="1">
    <location>
        <begin position="328"/>
        <end position="422"/>
    </location>
</feature>
<reference evidence="3" key="1">
    <citation type="submission" date="2018-07" db="EMBL/GenBank/DDBJ databases">
        <authorList>
            <person name="Quirk P.G."/>
            <person name="Krulwich T.A."/>
        </authorList>
    </citation>
    <scope>NUCLEOTIDE SEQUENCE</scope>
</reference>
<sequence length="830" mass="99804">MFRREIILVSIFCFIISSQSKVKSENIREDELSDDQAPLAIDSIDEVQNEMDREKRGDFKLVKIELEKKKNEFREPDCDCKKHPQFNVEYKKALDLTKLSSAKSTDLVRQFQNLLDQLTKAKHEDENRHFEYHDNEKPGYLPNSNYYIDQYHPFEYSKPYEQRNEAVPHFELSPKYDVSEKFNDQQRYETIPRYVEPPKYDSNFNNKADHKYSTSQYEATPIKYELLPQYESSPKYSFATENYENLPSKYETKYEPRVKHDEYNVPTKQPYQDDEVRTYGIVKHEEESTPGEFKSYSYVKSGYNDHQSYHYETSSTKPYLKYNKYSQNNQQNKNYYEEPKSEYKTLDERPQNPLKDDKKPCEKTKEHDQGYKRLYENQQQGYPETDKSKLNYKEYRNPYEEPKENHQTYQGDIKPSYQENKNSYNLPNSNTKHCEKSNLAHQINKSSYDEQKEGYKKFDEQKSYQEHKINTDNQEEGYIKYEEPKSSFQEHKNDFDEQKPVNKNPYQKLQVNFFENFDNHPLSQYPHHLYSQVKGGSYSNDHEIPTHYNEYDQTNQKAYPYKQQQIYQPVLTKTYPCNYQSSLHAYSPYNFPRLYNPNRYKSLERENSPIHNPVELLKHFEKKDFEPLNHQAFINRYLNYNGKSDDLNNKEPITKYDPHHYDSSYGFTKRNNDQNKNIKNIKKSKEPDWEEIKAIAGNAELQSYLPTEYDNTNDKKDNSDNDEVNDEHVVKLILNELAHIREELNKRETYQTSEDKNDAIKVDKDQEVKTIVTTDADIKKRKKRFMKHKKDKKKNGFLFKAKDEKNLRKPFWSREKEHTSPKFHRLFDRN</sequence>
<name>A0A336LI10_CULSO</name>
<keyword evidence="2" id="KW-0732">Signal</keyword>
<organism evidence="3">
    <name type="scientific">Culicoides sonorensis</name>
    <name type="common">Biting midge</name>
    <dbReference type="NCBI Taxonomy" id="179676"/>
    <lineage>
        <taxon>Eukaryota</taxon>
        <taxon>Metazoa</taxon>
        <taxon>Ecdysozoa</taxon>
        <taxon>Arthropoda</taxon>
        <taxon>Hexapoda</taxon>
        <taxon>Insecta</taxon>
        <taxon>Pterygota</taxon>
        <taxon>Neoptera</taxon>
        <taxon>Endopterygota</taxon>
        <taxon>Diptera</taxon>
        <taxon>Nematocera</taxon>
        <taxon>Chironomoidea</taxon>
        <taxon>Ceratopogonidae</taxon>
        <taxon>Ceratopogoninae</taxon>
        <taxon>Culicoides</taxon>
        <taxon>Monoculicoides</taxon>
    </lineage>
</organism>
<evidence type="ECO:0000256" key="1">
    <source>
        <dbReference type="SAM" id="MobiDB-lite"/>
    </source>
</evidence>
<feature type="compositionally biased region" description="Basic and acidic residues" evidence="1">
    <location>
        <begin position="384"/>
        <end position="406"/>
    </location>
</feature>